<name>A0A7W2HGT8_9ACTN</name>
<feature type="compositionally biased region" description="Basic and acidic residues" evidence="1">
    <location>
        <begin position="598"/>
        <end position="609"/>
    </location>
</feature>
<dbReference type="InterPro" id="IPR015177">
    <property type="entry name" value="Lyase_catalyt"/>
</dbReference>
<feature type="domain" description="Lyase catalytic" evidence="3">
    <location>
        <begin position="299"/>
        <end position="583"/>
    </location>
</feature>
<dbReference type="Gene3D" id="1.50.10.100">
    <property type="entry name" value="Chondroitin AC/alginate lyase"/>
    <property type="match status" value="1"/>
</dbReference>
<feature type="compositionally biased region" description="Polar residues" evidence="1">
    <location>
        <begin position="578"/>
        <end position="587"/>
    </location>
</feature>
<evidence type="ECO:0000313" key="5">
    <source>
        <dbReference type="Proteomes" id="UP000586976"/>
    </source>
</evidence>
<evidence type="ECO:0000256" key="1">
    <source>
        <dbReference type="SAM" id="MobiDB-lite"/>
    </source>
</evidence>
<dbReference type="InterPro" id="IPR015176">
    <property type="entry name" value="Lyase_N"/>
</dbReference>
<evidence type="ECO:0000259" key="3">
    <source>
        <dbReference type="Pfam" id="PF09093"/>
    </source>
</evidence>
<feature type="region of interest" description="Disordered" evidence="1">
    <location>
        <begin position="576"/>
        <end position="766"/>
    </location>
</feature>
<dbReference type="PROSITE" id="PS51318">
    <property type="entry name" value="TAT"/>
    <property type="match status" value="1"/>
</dbReference>
<keyword evidence="5" id="KW-1185">Reference proteome</keyword>
<proteinExistence type="predicted"/>
<sequence>MDAFPASPLSRRRLLAYGAAATGAVSLPFLPAVTPAAQAAESPALTELEERALALQPPAFLLESAVPPQITADAGGSLSISDAHSVCGQHAMRWDHGAGSVITVASDLAWAPDPYDPKPLADQAWQGTVDTFSVWIHNETAVDDVVRFEFGRGSRTDCWFEFRLDFTGWRTAWVRYAYDMHGRPRAGMDTVRIIAPRRPGTLWIDQLLLNVALRPDTPTRDAQVPEVCVEGDDWDQSHWQALYLFDRVLTRTQIETPDPSTAELDAFQALLTRYHDDYLAAAPKVDDAYVTSLTGQADTLLTGRPVFSYQSQIYPPEISTDLKTFVNAATLRAVTDQMQKVAQAYDVATAAHRPALGALYVRFVRRLREQGWTYGSCQGTIHHLGYDIRGYYDSVFLMRDVLRGAGLLKAVRADLTWLTGFGRIFRGFDHRNAHGSTADILNTTVRGMLAVALLQDGEARQIAYLKALRDWLSAYLLPTDGIQDGLKTDGTTFHHVGFFPDYARDGFTGLAPIVYVMSGGLFRISPEAHETLKRAVLTLRVVANTTQWPIALSGRNPAGTTGLTITPFQWLAIAGTPDGSQDLSPRTQRGLPAPAARGTHDRPEEDRRTTGGRRHHRGARPVRRLGVQLRGPRGAAARRLAGHRPRPQPLPVVHRDLRRLQLVRPLQHLRPDPGAAPRRPRHQPRQRLQPRRLRLEPPPRDHHPPQAVDRAEGRPHRHHRGDAADRGGVRGGAHHRRPQRHVRDAAARTPQVRRHAPGPQVRLPLR</sequence>
<comment type="caution">
    <text evidence="4">The sequence shown here is derived from an EMBL/GenBank/DDBJ whole genome shotgun (WGS) entry which is preliminary data.</text>
</comment>
<organism evidence="4 5">
    <name type="scientific">Streptomyces himalayensis subsp. aureolus</name>
    <dbReference type="NCBI Taxonomy" id="2758039"/>
    <lineage>
        <taxon>Bacteria</taxon>
        <taxon>Bacillati</taxon>
        <taxon>Actinomycetota</taxon>
        <taxon>Actinomycetes</taxon>
        <taxon>Kitasatosporales</taxon>
        <taxon>Streptomycetaceae</taxon>
        <taxon>Streptomyces</taxon>
        <taxon>Streptomyces himalayensis</taxon>
    </lineage>
</organism>
<evidence type="ECO:0000313" key="4">
    <source>
        <dbReference type="EMBL" id="MBA4863327.1"/>
    </source>
</evidence>
<dbReference type="EMBL" id="JACEQY010000019">
    <property type="protein sequence ID" value="MBA4863327.1"/>
    <property type="molecule type" value="Genomic_DNA"/>
</dbReference>
<dbReference type="InterPro" id="IPR008929">
    <property type="entry name" value="Chondroitin_lyas"/>
</dbReference>
<feature type="compositionally biased region" description="Basic residues" evidence="1">
    <location>
        <begin position="610"/>
        <end position="623"/>
    </location>
</feature>
<protein>
    <recommendedName>
        <fullName evidence="6">Lyase</fullName>
    </recommendedName>
</protein>
<reference evidence="4 5" key="1">
    <citation type="submission" date="2020-07" db="EMBL/GenBank/DDBJ databases">
        <title>Streptomyces isolated from Indian soil.</title>
        <authorList>
            <person name="Mandal S."/>
            <person name="Maiti P.K."/>
        </authorList>
    </citation>
    <scope>NUCLEOTIDE SEQUENCE [LARGE SCALE GENOMIC DNA]</scope>
    <source>
        <strain evidence="4 5">PSKA54</strain>
    </source>
</reference>
<dbReference type="Gene3D" id="2.60.120.430">
    <property type="entry name" value="Galactose-binding lectin"/>
    <property type="match status" value="1"/>
</dbReference>
<feature type="compositionally biased region" description="Basic and acidic residues" evidence="1">
    <location>
        <begin position="693"/>
        <end position="714"/>
    </location>
</feature>
<dbReference type="InterPro" id="IPR008979">
    <property type="entry name" value="Galactose-bd-like_sf"/>
</dbReference>
<dbReference type="GO" id="GO:0006027">
    <property type="term" value="P:glycosaminoglycan catabolic process"/>
    <property type="evidence" value="ECO:0007669"/>
    <property type="project" value="InterPro"/>
</dbReference>
<feature type="domain" description="Lyase N-terminal" evidence="2">
    <location>
        <begin position="64"/>
        <end position="226"/>
    </location>
</feature>
<dbReference type="Proteomes" id="UP000586976">
    <property type="component" value="Unassembled WGS sequence"/>
</dbReference>
<dbReference type="InterPro" id="IPR039174">
    <property type="entry name" value="Chondroitin_ABC_lyase"/>
</dbReference>
<evidence type="ECO:0000259" key="2">
    <source>
        <dbReference type="Pfam" id="PF09092"/>
    </source>
</evidence>
<evidence type="ECO:0008006" key="6">
    <source>
        <dbReference type="Google" id="ProtNLM"/>
    </source>
</evidence>
<gene>
    <name evidence="4" type="ORF">H1V43_18440</name>
</gene>
<dbReference type="SUPFAM" id="SSF48230">
    <property type="entry name" value="Chondroitin AC/alginate lyase"/>
    <property type="match status" value="1"/>
</dbReference>
<dbReference type="InterPro" id="IPR006311">
    <property type="entry name" value="TAT_signal"/>
</dbReference>
<feature type="compositionally biased region" description="Low complexity" evidence="1">
    <location>
        <begin position="629"/>
        <end position="639"/>
    </location>
</feature>
<dbReference type="Pfam" id="PF09092">
    <property type="entry name" value="Lyase_N"/>
    <property type="match status" value="1"/>
</dbReference>
<feature type="compositionally biased region" description="Basic residues" evidence="1">
    <location>
        <begin position="678"/>
        <end position="692"/>
    </location>
</feature>
<dbReference type="PANTHER" id="PTHR37322">
    <property type="match status" value="1"/>
</dbReference>
<dbReference type="SUPFAM" id="SSF49785">
    <property type="entry name" value="Galactose-binding domain-like"/>
    <property type="match status" value="1"/>
</dbReference>
<dbReference type="AlphaFoldDB" id="A0A7W2HGT8"/>
<accession>A0A7W2HGT8</accession>
<dbReference type="Pfam" id="PF09093">
    <property type="entry name" value="Lyase_catalyt"/>
    <property type="match status" value="1"/>
</dbReference>
<dbReference type="PANTHER" id="PTHR37322:SF3">
    <property type="entry name" value="CHONDROITIN SULFATE ABC EXOLYASE"/>
    <property type="match status" value="1"/>
</dbReference>